<feature type="compositionally biased region" description="Basic and acidic residues" evidence="1">
    <location>
        <begin position="170"/>
        <end position="184"/>
    </location>
</feature>
<proteinExistence type="predicted"/>
<feature type="region of interest" description="Disordered" evidence="1">
    <location>
        <begin position="134"/>
        <end position="184"/>
    </location>
</feature>
<evidence type="ECO:0000256" key="1">
    <source>
        <dbReference type="SAM" id="MobiDB-lite"/>
    </source>
</evidence>
<feature type="compositionally biased region" description="Basic and acidic residues" evidence="1">
    <location>
        <begin position="111"/>
        <end position="122"/>
    </location>
</feature>
<sequence>MYLSIRLGRTRIRSTHTRFPGHDLFLSTERRKHEETGGGVMEKKEEQQELEDERREAAIASTPSLQPNFKPKRGITQAQLSKLQELHMRRLQIKSKSKIKKKSRGTAVGSDRSHSKDLNVHDSVVEDSTIAIEESSISNSESHINKNSSSVRQSNVAAPFASKKQQKLHWGLDTKERWERKANM</sequence>
<dbReference type="PANTHER" id="PTHR14386">
    <property type="entry name" value="PROTEIN FAM204A"/>
    <property type="match status" value="1"/>
</dbReference>
<accession>A0AAN7J1I4</accession>
<dbReference type="PANTHER" id="PTHR14386:SF2">
    <property type="entry name" value="PROTEIN FAM204A"/>
    <property type="match status" value="1"/>
</dbReference>
<reference evidence="2 3" key="1">
    <citation type="journal article" date="2023" name="G3 (Bethesda)">
        <title>A haplotype-resolved chromosome-scale genome for Quercus rubra L. provides insights into the genetics of adaptive traits for red oak species.</title>
        <authorList>
            <person name="Kapoor B."/>
            <person name="Jenkins J."/>
            <person name="Schmutz J."/>
            <person name="Zhebentyayeva T."/>
            <person name="Kuelheim C."/>
            <person name="Coggeshall M."/>
            <person name="Heim C."/>
            <person name="Lasky J.R."/>
            <person name="Leites L."/>
            <person name="Islam-Faridi N."/>
            <person name="Romero-Severson J."/>
            <person name="DeLeo V.L."/>
            <person name="Lucas S.M."/>
            <person name="Lazic D."/>
            <person name="Gailing O."/>
            <person name="Carlson J."/>
            <person name="Staton M."/>
        </authorList>
    </citation>
    <scope>NUCLEOTIDE SEQUENCE [LARGE SCALE GENOMIC DNA]</scope>
    <source>
        <strain evidence="2">Pseudo-F2</strain>
    </source>
</reference>
<protein>
    <submittedName>
        <fullName evidence="2">Uncharacterized protein</fullName>
    </submittedName>
</protein>
<evidence type="ECO:0000313" key="3">
    <source>
        <dbReference type="Proteomes" id="UP001324115"/>
    </source>
</evidence>
<feature type="region of interest" description="Disordered" evidence="1">
    <location>
        <begin position="90"/>
        <end position="122"/>
    </location>
</feature>
<comment type="caution">
    <text evidence="2">The sequence shown here is derived from an EMBL/GenBank/DDBJ whole genome shotgun (WGS) entry which is preliminary data.</text>
</comment>
<name>A0AAN7J1I4_QUERU</name>
<dbReference type="AlphaFoldDB" id="A0AAN7J1I4"/>
<dbReference type="InterPro" id="IPR037690">
    <property type="entry name" value="FAM204A"/>
</dbReference>
<evidence type="ECO:0000313" key="2">
    <source>
        <dbReference type="EMBL" id="KAK4602108.1"/>
    </source>
</evidence>
<dbReference type="Proteomes" id="UP001324115">
    <property type="component" value="Unassembled WGS sequence"/>
</dbReference>
<feature type="region of interest" description="Disordered" evidence="1">
    <location>
        <begin position="29"/>
        <end position="57"/>
    </location>
</feature>
<keyword evidence="3" id="KW-1185">Reference proteome</keyword>
<feature type="compositionally biased region" description="Low complexity" evidence="1">
    <location>
        <begin position="134"/>
        <end position="150"/>
    </location>
</feature>
<organism evidence="2 3">
    <name type="scientific">Quercus rubra</name>
    <name type="common">Northern red oak</name>
    <name type="synonym">Quercus borealis</name>
    <dbReference type="NCBI Taxonomy" id="3512"/>
    <lineage>
        <taxon>Eukaryota</taxon>
        <taxon>Viridiplantae</taxon>
        <taxon>Streptophyta</taxon>
        <taxon>Embryophyta</taxon>
        <taxon>Tracheophyta</taxon>
        <taxon>Spermatophyta</taxon>
        <taxon>Magnoliopsida</taxon>
        <taxon>eudicotyledons</taxon>
        <taxon>Gunneridae</taxon>
        <taxon>Pentapetalae</taxon>
        <taxon>rosids</taxon>
        <taxon>fabids</taxon>
        <taxon>Fagales</taxon>
        <taxon>Fagaceae</taxon>
        <taxon>Quercus</taxon>
    </lineage>
</organism>
<gene>
    <name evidence="2" type="ORF">RGQ29_011248</name>
</gene>
<dbReference type="EMBL" id="JAXUIC010000002">
    <property type="protein sequence ID" value="KAK4602108.1"/>
    <property type="molecule type" value="Genomic_DNA"/>
</dbReference>
<feature type="compositionally biased region" description="Basic residues" evidence="1">
    <location>
        <begin position="90"/>
        <end position="104"/>
    </location>
</feature>